<dbReference type="InterPro" id="IPR004529">
    <property type="entry name" value="Phe-tRNA-synth_IIc_asu"/>
</dbReference>
<evidence type="ECO:0000256" key="2">
    <source>
        <dbReference type="ARBA" id="ARBA00010207"/>
    </source>
</evidence>
<sequence length="365" mass="40788">MVAMTNIAQLKDELTGLISAANDLQKLEEARVAALGKKGRITDLMKSLGGMAPEERKDFGAAVNALKDEVSALIDRQESALKKQAMTDRLARETIDVTLPVRPEAKGSIHPISQTMDELISIFGSMGFELAEGPDIEDDWHNFTALNFPPGHPAREMHDTFYLPDDADEKGEAAKKLLRTHTSTVQIRHMMGKQPPFKMICMGRVYRSDYDMTHTPVFHQCEGLVIDKNINMGHLKGCLLDFCRAYFEVDDLPLRMRPSFFPFTEPSAEVDIGCSRKNGELKIGAGDSWLEILGSGMVHPNVLRNCGIDPDEYQGFAFGMGIERIAMLKYGIPDLRTFFDSDTRWLSHYGFDPLDRPNRTTGTKG</sequence>
<keyword evidence="5 13" id="KW-0436">Ligase</keyword>
<comment type="subcellular location">
    <subcellularLocation>
        <location evidence="1 13">Cytoplasm</location>
    </subcellularLocation>
</comment>
<evidence type="ECO:0000313" key="15">
    <source>
        <dbReference type="EMBL" id="PZO85792.1"/>
    </source>
</evidence>
<dbReference type="EMBL" id="QFNK01000134">
    <property type="protein sequence ID" value="PZO85792.1"/>
    <property type="molecule type" value="Genomic_DNA"/>
</dbReference>
<keyword evidence="11 13" id="KW-0030">Aminoacyl-tRNA synthetase</keyword>
<dbReference type="GO" id="GO:0000287">
    <property type="term" value="F:magnesium ion binding"/>
    <property type="evidence" value="ECO:0007669"/>
    <property type="project" value="UniProtKB-UniRule"/>
</dbReference>
<feature type="domain" description="Aminoacyl-transfer RNA synthetases class-II family profile" evidence="14">
    <location>
        <begin position="127"/>
        <end position="353"/>
    </location>
</feature>
<comment type="cofactor">
    <cofactor evidence="13">
        <name>Mg(2+)</name>
        <dbReference type="ChEBI" id="CHEBI:18420"/>
    </cofactor>
    <text evidence="13">Binds 2 magnesium ions per tetramer.</text>
</comment>
<comment type="subunit">
    <text evidence="3 13">Tetramer of two alpha and two beta subunits.</text>
</comment>
<dbReference type="GO" id="GO:0000049">
    <property type="term" value="F:tRNA binding"/>
    <property type="evidence" value="ECO:0007669"/>
    <property type="project" value="InterPro"/>
</dbReference>
<evidence type="ECO:0000256" key="3">
    <source>
        <dbReference type="ARBA" id="ARBA00011209"/>
    </source>
</evidence>
<dbReference type="SUPFAM" id="SSF46589">
    <property type="entry name" value="tRNA-binding arm"/>
    <property type="match status" value="1"/>
</dbReference>
<keyword evidence="6 13" id="KW-0479">Metal-binding</keyword>
<comment type="caution">
    <text evidence="15">The sequence shown here is derived from an EMBL/GenBank/DDBJ whole genome shotgun (WGS) entry which is preliminary data.</text>
</comment>
<proteinExistence type="inferred from homology"/>
<evidence type="ECO:0000256" key="1">
    <source>
        <dbReference type="ARBA" id="ARBA00004496"/>
    </source>
</evidence>
<dbReference type="PROSITE" id="PS50862">
    <property type="entry name" value="AA_TRNA_LIGASE_II"/>
    <property type="match status" value="1"/>
</dbReference>
<dbReference type="NCBIfam" id="TIGR00468">
    <property type="entry name" value="pheS"/>
    <property type="match status" value="1"/>
</dbReference>
<dbReference type="GO" id="GO:0005524">
    <property type="term" value="F:ATP binding"/>
    <property type="evidence" value="ECO:0007669"/>
    <property type="project" value="UniProtKB-UniRule"/>
</dbReference>
<evidence type="ECO:0000259" key="14">
    <source>
        <dbReference type="PROSITE" id="PS50862"/>
    </source>
</evidence>
<dbReference type="GO" id="GO:0006432">
    <property type="term" value="P:phenylalanyl-tRNA aminoacylation"/>
    <property type="evidence" value="ECO:0007669"/>
    <property type="project" value="UniProtKB-UniRule"/>
</dbReference>
<gene>
    <name evidence="13" type="primary">pheS</name>
    <name evidence="15" type="ORF">DI626_07065</name>
</gene>
<evidence type="ECO:0000256" key="4">
    <source>
        <dbReference type="ARBA" id="ARBA00022490"/>
    </source>
</evidence>
<accession>A0A2W4ZY37</accession>
<name>A0A2W4ZY37_9BACT</name>
<dbReference type="InterPro" id="IPR010978">
    <property type="entry name" value="tRNA-bd_arm"/>
</dbReference>
<dbReference type="Proteomes" id="UP000249557">
    <property type="component" value="Unassembled WGS sequence"/>
</dbReference>
<evidence type="ECO:0000256" key="11">
    <source>
        <dbReference type="ARBA" id="ARBA00023146"/>
    </source>
</evidence>
<keyword evidence="10 13" id="KW-0648">Protein biosynthesis</keyword>
<evidence type="ECO:0000256" key="10">
    <source>
        <dbReference type="ARBA" id="ARBA00022917"/>
    </source>
</evidence>
<dbReference type="InterPro" id="IPR004188">
    <property type="entry name" value="Phe-tRNA_ligase_II_N"/>
</dbReference>
<dbReference type="EC" id="6.1.1.20" evidence="13"/>
<evidence type="ECO:0000256" key="12">
    <source>
        <dbReference type="ARBA" id="ARBA00049255"/>
    </source>
</evidence>
<dbReference type="CDD" id="cd00496">
    <property type="entry name" value="PheRS_alpha_core"/>
    <property type="match status" value="1"/>
</dbReference>
<dbReference type="PANTHER" id="PTHR11538">
    <property type="entry name" value="PHENYLALANYL-TRNA SYNTHETASE"/>
    <property type="match status" value="1"/>
</dbReference>
<evidence type="ECO:0000256" key="13">
    <source>
        <dbReference type="HAMAP-Rule" id="MF_00281"/>
    </source>
</evidence>
<reference evidence="15 16" key="1">
    <citation type="submission" date="2017-08" db="EMBL/GenBank/DDBJ databases">
        <title>Infants hospitalized years apart are colonized by the same room-sourced microbial strains.</title>
        <authorList>
            <person name="Brooks B."/>
            <person name="Olm M.R."/>
            <person name="Firek B.A."/>
            <person name="Baker R."/>
            <person name="Thomas B.C."/>
            <person name="Morowitz M.J."/>
            <person name="Banfield J.F."/>
        </authorList>
    </citation>
    <scope>NUCLEOTIDE SEQUENCE [LARGE SCALE GENOMIC DNA]</scope>
    <source>
        <strain evidence="15">S2_018_000_R2_104</strain>
    </source>
</reference>
<comment type="catalytic activity">
    <reaction evidence="12 13">
        <text>tRNA(Phe) + L-phenylalanine + ATP = L-phenylalanyl-tRNA(Phe) + AMP + diphosphate + H(+)</text>
        <dbReference type="Rhea" id="RHEA:19413"/>
        <dbReference type="Rhea" id="RHEA-COMP:9668"/>
        <dbReference type="Rhea" id="RHEA-COMP:9699"/>
        <dbReference type="ChEBI" id="CHEBI:15378"/>
        <dbReference type="ChEBI" id="CHEBI:30616"/>
        <dbReference type="ChEBI" id="CHEBI:33019"/>
        <dbReference type="ChEBI" id="CHEBI:58095"/>
        <dbReference type="ChEBI" id="CHEBI:78442"/>
        <dbReference type="ChEBI" id="CHEBI:78531"/>
        <dbReference type="ChEBI" id="CHEBI:456215"/>
        <dbReference type="EC" id="6.1.1.20"/>
    </reaction>
</comment>
<dbReference type="SUPFAM" id="SSF55681">
    <property type="entry name" value="Class II aaRS and biotin synthetases"/>
    <property type="match status" value="1"/>
</dbReference>
<dbReference type="GO" id="GO:0005737">
    <property type="term" value="C:cytoplasm"/>
    <property type="evidence" value="ECO:0007669"/>
    <property type="project" value="UniProtKB-SubCell"/>
</dbReference>
<keyword evidence="8 13" id="KW-0067">ATP-binding</keyword>
<keyword evidence="7 13" id="KW-0547">Nucleotide-binding</keyword>
<comment type="similarity">
    <text evidence="2 13">Belongs to the class-II aminoacyl-tRNA synthetase family. Phe-tRNA synthetase alpha subunit type 1 subfamily.</text>
</comment>
<evidence type="ECO:0000256" key="9">
    <source>
        <dbReference type="ARBA" id="ARBA00022842"/>
    </source>
</evidence>
<evidence type="ECO:0000256" key="8">
    <source>
        <dbReference type="ARBA" id="ARBA00022840"/>
    </source>
</evidence>
<evidence type="ECO:0000256" key="7">
    <source>
        <dbReference type="ARBA" id="ARBA00022741"/>
    </source>
</evidence>
<dbReference type="InterPro" id="IPR022911">
    <property type="entry name" value="Phe_tRNA_ligase_alpha1_bac"/>
</dbReference>
<keyword evidence="9 13" id="KW-0460">Magnesium</keyword>
<dbReference type="Pfam" id="PF01409">
    <property type="entry name" value="tRNA-synt_2d"/>
    <property type="match status" value="1"/>
</dbReference>
<keyword evidence="4 13" id="KW-0963">Cytoplasm</keyword>
<dbReference type="InterPro" id="IPR002319">
    <property type="entry name" value="Phenylalanyl-tRNA_Synthase"/>
</dbReference>
<dbReference type="GO" id="GO:0004826">
    <property type="term" value="F:phenylalanine-tRNA ligase activity"/>
    <property type="evidence" value="ECO:0007669"/>
    <property type="project" value="UniProtKB-UniRule"/>
</dbReference>
<feature type="binding site" evidence="13">
    <location>
        <position position="265"/>
    </location>
    <ligand>
        <name>Mg(2+)</name>
        <dbReference type="ChEBI" id="CHEBI:18420"/>
        <note>shared with beta subunit</note>
    </ligand>
</feature>
<dbReference type="AlphaFoldDB" id="A0A2W4ZY37"/>
<organism evidence="15 16">
    <name type="scientific">Micavibrio aeruginosavorus</name>
    <dbReference type="NCBI Taxonomy" id="349221"/>
    <lineage>
        <taxon>Bacteria</taxon>
        <taxon>Pseudomonadati</taxon>
        <taxon>Bdellovibrionota</taxon>
        <taxon>Bdellovibrionia</taxon>
        <taxon>Bdellovibrionales</taxon>
        <taxon>Pseudobdellovibrionaceae</taxon>
        <taxon>Micavibrio</taxon>
    </lineage>
</organism>
<evidence type="ECO:0000256" key="6">
    <source>
        <dbReference type="ARBA" id="ARBA00022723"/>
    </source>
</evidence>
<dbReference type="InterPro" id="IPR045864">
    <property type="entry name" value="aa-tRNA-synth_II/BPL/LPL"/>
</dbReference>
<dbReference type="InterPro" id="IPR006195">
    <property type="entry name" value="aa-tRNA-synth_II"/>
</dbReference>
<dbReference type="Gene3D" id="3.30.930.10">
    <property type="entry name" value="Bira Bifunctional Protein, Domain 2"/>
    <property type="match status" value="1"/>
</dbReference>
<dbReference type="HAMAP" id="MF_00281">
    <property type="entry name" value="Phe_tRNA_synth_alpha1"/>
    <property type="match status" value="1"/>
</dbReference>
<dbReference type="FunFam" id="3.30.930.10:FF:000003">
    <property type="entry name" value="Phenylalanine--tRNA ligase alpha subunit"/>
    <property type="match status" value="1"/>
</dbReference>
<evidence type="ECO:0000313" key="16">
    <source>
        <dbReference type="Proteomes" id="UP000249557"/>
    </source>
</evidence>
<dbReference type="Pfam" id="PF02912">
    <property type="entry name" value="Phe_tRNA-synt_N"/>
    <property type="match status" value="1"/>
</dbReference>
<protein>
    <recommendedName>
        <fullName evidence="13">Phenylalanine--tRNA ligase alpha subunit</fullName>
        <ecNumber evidence="13">6.1.1.20</ecNumber>
    </recommendedName>
    <alternativeName>
        <fullName evidence="13">Phenylalanyl-tRNA synthetase alpha subunit</fullName>
        <shortName evidence="13">PheRS</shortName>
    </alternativeName>
</protein>
<evidence type="ECO:0000256" key="5">
    <source>
        <dbReference type="ARBA" id="ARBA00022598"/>
    </source>
</evidence>
<dbReference type="PANTHER" id="PTHR11538:SF41">
    <property type="entry name" value="PHENYLALANINE--TRNA LIGASE, MITOCHONDRIAL"/>
    <property type="match status" value="1"/>
</dbReference>